<comment type="caution">
    <text evidence="2">The sequence shown here is derived from an EMBL/GenBank/DDBJ whole genome shotgun (WGS) entry which is preliminary data.</text>
</comment>
<evidence type="ECO:0000313" key="2">
    <source>
        <dbReference type="EMBL" id="CAF9931367.1"/>
    </source>
</evidence>
<protein>
    <submittedName>
        <fullName evidence="2">Uncharacterized protein</fullName>
    </submittedName>
</protein>
<evidence type="ECO:0000313" key="3">
    <source>
        <dbReference type="Proteomes" id="UP000664169"/>
    </source>
</evidence>
<evidence type="ECO:0000256" key="1">
    <source>
        <dbReference type="SAM" id="Phobius"/>
    </source>
</evidence>
<dbReference type="EMBL" id="CAJPDQ010000038">
    <property type="protein sequence ID" value="CAF9931367.1"/>
    <property type="molecule type" value="Genomic_DNA"/>
</dbReference>
<keyword evidence="1" id="KW-0472">Membrane</keyword>
<name>A0A8H3FYI9_9LECA</name>
<sequence>MSSPSTQTILTVRRAILTFGVIGISATGTILGAHLKDNQIAIKRQEAIKKATPEEIIASYEWRIHDLQRTRSEILRKIENVDADIEMKANKKAGGGGGGG</sequence>
<organism evidence="2 3">
    <name type="scientific">Gomphillus americanus</name>
    <dbReference type="NCBI Taxonomy" id="1940652"/>
    <lineage>
        <taxon>Eukaryota</taxon>
        <taxon>Fungi</taxon>
        <taxon>Dikarya</taxon>
        <taxon>Ascomycota</taxon>
        <taxon>Pezizomycotina</taxon>
        <taxon>Lecanoromycetes</taxon>
        <taxon>OSLEUM clade</taxon>
        <taxon>Ostropomycetidae</taxon>
        <taxon>Ostropales</taxon>
        <taxon>Graphidaceae</taxon>
        <taxon>Gomphilloideae</taxon>
        <taxon>Gomphillus</taxon>
    </lineage>
</organism>
<keyword evidence="1" id="KW-1133">Transmembrane helix</keyword>
<proteinExistence type="predicted"/>
<keyword evidence="1" id="KW-0812">Transmembrane</keyword>
<accession>A0A8H3FYI9</accession>
<dbReference type="AlphaFoldDB" id="A0A8H3FYI9"/>
<keyword evidence="3" id="KW-1185">Reference proteome</keyword>
<gene>
    <name evidence="2" type="ORF">GOMPHAMPRED_005901</name>
</gene>
<feature type="transmembrane region" description="Helical" evidence="1">
    <location>
        <begin position="15"/>
        <end position="35"/>
    </location>
</feature>
<reference evidence="2" key="1">
    <citation type="submission" date="2021-03" db="EMBL/GenBank/DDBJ databases">
        <authorList>
            <person name="Tagirdzhanova G."/>
        </authorList>
    </citation>
    <scope>NUCLEOTIDE SEQUENCE</scope>
</reference>
<dbReference type="Proteomes" id="UP000664169">
    <property type="component" value="Unassembled WGS sequence"/>
</dbReference>